<gene>
    <name evidence="2" type="ORF">PHMEG_0004780</name>
</gene>
<comment type="caution">
    <text evidence="2">The sequence shown here is derived from an EMBL/GenBank/DDBJ whole genome shotgun (WGS) entry which is preliminary data.</text>
</comment>
<organism evidence="2 3">
    <name type="scientific">Phytophthora megakarya</name>
    <dbReference type="NCBI Taxonomy" id="4795"/>
    <lineage>
        <taxon>Eukaryota</taxon>
        <taxon>Sar</taxon>
        <taxon>Stramenopiles</taxon>
        <taxon>Oomycota</taxon>
        <taxon>Peronosporomycetes</taxon>
        <taxon>Peronosporales</taxon>
        <taxon>Peronosporaceae</taxon>
        <taxon>Phytophthora</taxon>
    </lineage>
</organism>
<dbReference type="AlphaFoldDB" id="A0A225WSZ9"/>
<name>A0A225WSZ9_9STRA</name>
<reference evidence="3" key="1">
    <citation type="submission" date="2017-03" db="EMBL/GenBank/DDBJ databases">
        <title>Phytopthora megakarya and P. palmivora, two closely related causual agents of cacao black pod achieved similar genome size and gene model numbers by different mechanisms.</title>
        <authorList>
            <person name="Ali S."/>
            <person name="Shao J."/>
            <person name="Larry D.J."/>
            <person name="Kronmiller B."/>
            <person name="Shen D."/>
            <person name="Strem M.D."/>
            <person name="Melnick R.L."/>
            <person name="Guiltinan M.J."/>
            <person name="Tyler B.M."/>
            <person name="Meinhardt L.W."/>
            <person name="Bailey B.A."/>
        </authorList>
    </citation>
    <scope>NUCLEOTIDE SEQUENCE [LARGE SCALE GENOMIC DNA]</scope>
    <source>
        <strain evidence="3">zdho120</strain>
    </source>
</reference>
<sequence>MTTSQPTITTKGPNHHCYDRMDSNNIDFEILQQRLIYGAALGASTITYDFQISINKTTLWTSKTSKRLTSRVVSRSTSEVPHKRYSQFEEVKQPKMGEDTHDQTTV</sequence>
<evidence type="ECO:0000313" key="2">
    <source>
        <dbReference type="EMBL" id="OWZ20764.1"/>
    </source>
</evidence>
<evidence type="ECO:0000313" key="3">
    <source>
        <dbReference type="Proteomes" id="UP000198211"/>
    </source>
</evidence>
<evidence type="ECO:0000256" key="1">
    <source>
        <dbReference type="SAM" id="MobiDB-lite"/>
    </source>
</evidence>
<proteinExistence type="predicted"/>
<keyword evidence="3" id="KW-1185">Reference proteome</keyword>
<feature type="compositionally biased region" description="Basic and acidic residues" evidence="1">
    <location>
        <begin position="80"/>
        <end position="106"/>
    </location>
</feature>
<dbReference type="Proteomes" id="UP000198211">
    <property type="component" value="Unassembled WGS sequence"/>
</dbReference>
<dbReference type="EMBL" id="NBNE01000292">
    <property type="protein sequence ID" value="OWZ20764.1"/>
    <property type="molecule type" value="Genomic_DNA"/>
</dbReference>
<feature type="compositionally biased region" description="Low complexity" evidence="1">
    <location>
        <begin position="70"/>
        <end position="79"/>
    </location>
</feature>
<protein>
    <submittedName>
        <fullName evidence="2">Uncharacterized protein</fullName>
    </submittedName>
</protein>
<accession>A0A225WSZ9</accession>
<feature type="region of interest" description="Disordered" evidence="1">
    <location>
        <begin position="70"/>
        <end position="106"/>
    </location>
</feature>